<feature type="transmembrane region" description="Helical" evidence="1">
    <location>
        <begin position="84"/>
        <end position="104"/>
    </location>
</feature>
<accession>A0ABT9Y5F8</accession>
<evidence type="ECO:0000256" key="1">
    <source>
        <dbReference type="SAM" id="Phobius"/>
    </source>
</evidence>
<feature type="transmembrane region" description="Helical" evidence="1">
    <location>
        <begin position="148"/>
        <end position="169"/>
    </location>
</feature>
<keyword evidence="3" id="KW-1185">Reference proteome</keyword>
<dbReference type="Proteomes" id="UP001239167">
    <property type="component" value="Unassembled WGS sequence"/>
</dbReference>
<sequence length="191" mass="21350">MFNHGDMSGKLKFISRMRILAGILLAAELLAVSWAVLFYFLYASQATGVLSVSWLLLAGMIFPFNWPGAIFCSLLSMILRADAVIILTAGVYMILALLINRIIWAPNPKGYFFLVRAMRLEIGKSILLMLGGCFIVLINAGGQELVTYMAIAVYEVGSAINIIVFYKLLRVIDRMDYREVFQTDCKTPYGQ</sequence>
<evidence type="ECO:0000313" key="3">
    <source>
        <dbReference type="Proteomes" id="UP001239167"/>
    </source>
</evidence>
<feature type="transmembrane region" description="Helical" evidence="1">
    <location>
        <begin position="54"/>
        <end position="78"/>
    </location>
</feature>
<organism evidence="2 3">
    <name type="scientific">Pectinatus haikarae</name>
    <dbReference type="NCBI Taxonomy" id="349096"/>
    <lineage>
        <taxon>Bacteria</taxon>
        <taxon>Bacillati</taxon>
        <taxon>Bacillota</taxon>
        <taxon>Negativicutes</taxon>
        <taxon>Selenomonadales</taxon>
        <taxon>Selenomonadaceae</taxon>
        <taxon>Pectinatus</taxon>
    </lineage>
</organism>
<proteinExistence type="predicted"/>
<name>A0ABT9Y5F8_9FIRM</name>
<keyword evidence="1" id="KW-1133">Transmembrane helix</keyword>
<reference evidence="2 3" key="1">
    <citation type="submission" date="2023-07" db="EMBL/GenBank/DDBJ databases">
        <title>Genomic Encyclopedia of Type Strains, Phase IV (KMG-IV): sequencing the most valuable type-strain genomes for metagenomic binning, comparative biology and taxonomic classification.</title>
        <authorList>
            <person name="Goeker M."/>
        </authorList>
    </citation>
    <scope>NUCLEOTIDE SEQUENCE [LARGE SCALE GENOMIC DNA]</scope>
    <source>
        <strain evidence="2 3">DSM 16980</strain>
    </source>
</reference>
<keyword evidence="1" id="KW-0812">Transmembrane</keyword>
<feature type="transmembrane region" description="Helical" evidence="1">
    <location>
        <begin position="20"/>
        <end position="42"/>
    </location>
</feature>
<comment type="caution">
    <text evidence="2">The sequence shown here is derived from an EMBL/GenBank/DDBJ whole genome shotgun (WGS) entry which is preliminary data.</text>
</comment>
<evidence type="ECO:0000313" key="2">
    <source>
        <dbReference type="EMBL" id="MDQ0202959.1"/>
    </source>
</evidence>
<gene>
    <name evidence="2" type="ORF">J2S01_000655</name>
</gene>
<keyword evidence="1" id="KW-0472">Membrane</keyword>
<dbReference type="EMBL" id="JAUSUE010000003">
    <property type="protein sequence ID" value="MDQ0202959.1"/>
    <property type="molecule type" value="Genomic_DNA"/>
</dbReference>
<dbReference type="RefSeq" id="WP_196605753.1">
    <property type="nucleotide sequence ID" value="NZ_CP116940.1"/>
</dbReference>
<protein>
    <submittedName>
        <fullName evidence="2">Uncharacterized protein</fullName>
    </submittedName>
</protein>
<feature type="transmembrane region" description="Helical" evidence="1">
    <location>
        <begin position="125"/>
        <end position="142"/>
    </location>
</feature>